<gene>
    <name evidence="1" type="ORF">SDC9_156863</name>
</gene>
<protein>
    <submittedName>
        <fullName evidence="1">Uncharacterized protein</fullName>
    </submittedName>
</protein>
<dbReference type="InterPro" id="IPR051928">
    <property type="entry name" value="NorD/CobT"/>
</dbReference>
<proteinExistence type="predicted"/>
<dbReference type="AlphaFoldDB" id="A0A645F7R8"/>
<organism evidence="1">
    <name type="scientific">bioreactor metagenome</name>
    <dbReference type="NCBI Taxonomy" id="1076179"/>
    <lineage>
        <taxon>unclassified sequences</taxon>
        <taxon>metagenomes</taxon>
        <taxon>ecological metagenomes</taxon>
    </lineage>
</organism>
<evidence type="ECO:0000313" key="1">
    <source>
        <dbReference type="EMBL" id="MPN09572.1"/>
    </source>
</evidence>
<accession>A0A645F7R8</accession>
<comment type="caution">
    <text evidence="1">The sequence shown here is derived from an EMBL/GenBank/DDBJ whole genome shotgun (WGS) entry which is preliminary data.</text>
</comment>
<dbReference type="PANTHER" id="PTHR41248">
    <property type="entry name" value="NORD PROTEIN"/>
    <property type="match status" value="1"/>
</dbReference>
<sequence>MIFHYFTTGCNRDGLAVRALGRDLEDAPCEHRLVILLSDAKPNDVIKIARSGGFRDYADRVGVVDTAQEVRSLSRTGAAVVCVFTGEDEDLPAARTIYGRNFTRIRRLDQFADTVGTLLQNQICNL</sequence>
<dbReference type="PANTHER" id="PTHR41248:SF1">
    <property type="entry name" value="NORD PROTEIN"/>
    <property type="match status" value="1"/>
</dbReference>
<dbReference type="EMBL" id="VSSQ01055683">
    <property type="protein sequence ID" value="MPN09572.1"/>
    <property type="molecule type" value="Genomic_DNA"/>
</dbReference>
<reference evidence="1" key="1">
    <citation type="submission" date="2019-08" db="EMBL/GenBank/DDBJ databases">
        <authorList>
            <person name="Kucharzyk K."/>
            <person name="Murdoch R.W."/>
            <person name="Higgins S."/>
            <person name="Loffler F."/>
        </authorList>
    </citation>
    <scope>NUCLEOTIDE SEQUENCE</scope>
</reference>
<name>A0A645F7R8_9ZZZZ</name>